<reference evidence="4 5" key="1">
    <citation type="submission" date="2021-05" db="EMBL/GenBank/DDBJ databases">
        <title>Roseococcus sp. XZZS9, whole genome shotgun sequencing project.</title>
        <authorList>
            <person name="Zhao G."/>
            <person name="Shen L."/>
        </authorList>
    </citation>
    <scope>NUCLEOTIDE SEQUENCE [LARGE SCALE GENOMIC DNA]</scope>
    <source>
        <strain evidence="4 5">XZZS9</strain>
    </source>
</reference>
<feature type="domain" description="Lysozyme inhibitor LprI-like N-terminal" evidence="3">
    <location>
        <begin position="35"/>
        <end position="105"/>
    </location>
</feature>
<organism evidence="4 5">
    <name type="scientific">Roseococcus pinisoli</name>
    <dbReference type="NCBI Taxonomy" id="2835040"/>
    <lineage>
        <taxon>Bacteria</taxon>
        <taxon>Pseudomonadati</taxon>
        <taxon>Pseudomonadota</taxon>
        <taxon>Alphaproteobacteria</taxon>
        <taxon>Acetobacterales</taxon>
        <taxon>Roseomonadaceae</taxon>
        <taxon>Roseococcus</taxon>
    </lineage>
</organism>
<name>A0ABS5QGK8_9PROT</name>
<protein>
    <submittedName>
        <fullName evidence="4">DUF1311 domain-containing protein</fullName>
    </submittedName>
</protein>
<evidence type="ECO:0000256" key="1">
    <source>
        <dbReference type="SAM" id="MobiDB-lite"/>
    </source>
</evidence>
<keyword evidence="5" id="KW-1185">Reference proteome</keyword>
<feature type="compositionally biased region" description="Basic and acidic residues" evidence="1">
    <location>
        <begin position="1032"/>
        <end position="1042"/>
    </location>
</feature>
<dbReference type="Gene3D" id="1.20.1270.180">
    <property type="match status" value="1"/>
</dbReference>
<gene>
    <name evidence="4" type="ORF">KHU32_14085</name>
</gene>
<evidence type="ECO:0000313" key="5">
    <source>
        <dbReference type="Proteomes" id="UP000766336"/>
    </source>
</evidence>
<keyword evidence="2" id="KW-0732">Signal</keyword>
<dbReference type="InterPro" id="IPR009739">
    <property type="entry name" value="LprI-like_N"/>
</dbReference>
<dbReference type="Proteomes" id="UP000766336">
    <property type="component" value="Unassembled WGS sequence"/>
</dbReference>
<evidence type="ECO:0000256" key="2">
    <source>
        <dbReference type="SAM" id="SignalP"/>
    </source>
</evidence>
<dbReference type="EMBL" id="JAHCDA010000002">
    <property type="protein sequence ID" value="MBS7812077.1"/>
    <property type="molecule type" value="Genomic_DNA"/>
</dbReference>
<evidence type="ECO:0000259" key="3">
    <source>
        <dbReference type="Pfam" id="PF07007"/>
    </source>
</evidence>
<feature type="signal peptide" evidence="2">
    <location>
        <begin position="1"/>
        <end position="22"/>
    </location>
</feature>
<evidence type="ECO:0000313" key="4">
    <source>
        <dbReference type="EMBL" id="MBS7812077.1"/>
    </source>
</evidence>
<feature type="compositionally biased region" description="Acidic residues" evidence="1">
    <location>
        <begin position="1081"/>
        <end position="1093"/>
    </location>
</feature>
<feature type="region of interest" description="Disordered" evidence="1">
    <location>
        <begin position="1031"/>
        <end position="1050"/>
    </location>
</feature>
<accession>A0ABS5QGK8</accession>
<proteinExistence type="predicted"/>
<dbReference type="Pfam" id="PF07007">
    <property type="entry name" value="LprI"/>
    <property type="match status" value="1"/>
</dbReference>
<feature type="chain" id="PRO_5045403348" evidence="2">
    <location>
        <begin position="23"/>
        <end position="1765"/>
    </location>
</feature>
<feature type="region of interest" description="Disordered" evidence="1">
    <location>
        <begin position="1070"/>
        <end position="1107"/>
    </location>
</feature>
<dbReference type="RefSeq" id="WP_213670713.1">
    <property type="nucleotide sequence ID" value="NZ_JAHCDA010000002.1"/>
</dbReference>
<sequence>MKTVRLIFVGLPALLAPMAAEAVECGRPVGPIDAAICASPALLAKNAALTGALQAATARDPSARTRLEQAQRDWLRARDRQCGTLPAPRLTACLDRSLTERIAALAPAPGTATLPAASLSRATIPSAGAAEVMLTVTRPGRFTIRAASPSGTALQLVDMLAGPMDWVGEPGAADGRLDALLDVGTYKLRARGAEGAAGETALSVTPFRDAAPPAVLIPGGTVSATLADGEQRGFWIVVEARRPVRIEAAGRALADLRLWRDGRDLVPLPTRTTSIQPVPGHSLTNLLATPELEPGSYLVTAYGGPARAWADGETAQPFHLRLDAGQGFAEGWLAGRIGPFGSEVLAVPGQTSQFRLGLPQPAPARLTVTTANRTASAEIAANSRQPNAWLRPGPRGEAERTITVTGQEGQAFDLRAFGEGRAVPDQPGSYLILGEAPGSGGDEAPASGLLVLRDRDGKLNLLDGAGPRIGPGQAWRARFNLSRRLRMALQVTAPGPISLTTSGVAVTPSLVPVAGERPTPRADGQSVTTWDLQPGWHLLDLVPPANASGVLDIVLGPPGLVPAEPSAALPADPVLLLGQWPLATDQRFQLVGNGMALAARPLPLDLGAAPLTMTLRPGQGLDLPVVTPREGALRAVALDGSAVNASLLAGPPRQLRIAPAPVARTLVISWRAPDRPAPLPRPATAEALPRLEAGAPQRFDLARDQERSLALHVAEGGLYRLETTGRLRTAGRLGTSFLPELEAAEGNGVGQNMLIQRYLRAGEYRLAVTAQRSSGRLGVVARPAPLVEAPPLAPGGTARAELPAGQGLALPLVIATAGRYRLDLRSLGRTIQGRLEDAEGWPLLPAGEIGVLDQELSAGRYRLVVEPVDVPSRVIARLTDLAAPEALAGHGPHELRFGQTAALEWRESPPGAERVPDRWRFRLEGAAKVRLILGDGMGATLSRMGGARIAGFAGGAPYEGTLEAGTYEVEARALGRDDRLTYTLALESDELQPDAPRQVTLPATIPFVIAEDRVVSLSTFGGAELRAVLSDSEGREIARDEGGTTDWNLSLSRPLPAGRYSLSLRGLDPVAPADARPVTGEEGEDSEPMEDSPELDRSADGEVSAEGSVELRLALPQALPDRAVALTGETLLAEDGVHRLTLPQIAPETLLLARASAGRAVVLSLEKRLGEGAWRVVATGRGQAPQLAVAAEAGASWRLSAWAEEGEATPIRVTARAVSATAQTASLVTPASVEGFPDTYVALAALEAETALTTEAGILSATAPGQPLAGSGTVLPQSRRLWLLAGAARPVALSPVAATSEAALVLTIPAGEVAMLPAAPAPRLWIASTGGAPAWMEAGRGMDVGAGSSLALAGGQPLRLRGEADAPSRLSLRAVDPTLLPAHLLEGTGLSATLVPGAALPIALPAGPHQARLDLAPGTAAILDWRGPNPVTVWTGEEAVSRLVASESGEVLLVNTGTAPAPVRLGLSADAGPLGLRPGQALRRFPGAAGSLSLPVEARPGQRLFWAGALSGRFVGAEGVISLQPGVQVTGPGRLVLTHAAGPLLAWLEGEGSSPFPAAPAQPAALPSRTALGGEAMALALDPSGPVLLHARTTAPVVLALGDAPPELFAAGAELHRYLPGAATLRLLSPQEGPLTGTLSLSTTPVLPADEGLGEAVIVSPGGTALFGFTLARQARIGLGLRATPDRVAVRLLDAAGRPLGEGVAQLRDLAPGTYLLEARVPPDSVATALRPALLGIEPRPNGPPPEIIRDYQAAAGIAPAAAPR</sequence>
<comment type="caution">
    <text evidence="4">The sequence shown here is derived from an EMBL/GenBank/DDBJ whole genome shotgun (WGS) entry which is preliminary data.</text>
</comment>